<keyword evidence="3" id="KW-1185">Reference proteome</keyword>
<reference evidence="2 3" key="1">
    <citation type="journal article" date="2019" name="Appl. Environ. Microbiol.">
        <title>Environmental Evidence and Genomic Insight of Iron-oxidizing Bacteria Preference Towards More Corrosion Resistant Stainless Steel at Higher Salinities.</title>
        <authorList>
            <person name="Garrison C.E."/>
            <person name="Price K.A."/>
            <person name="Field E.K."/>
        </authorList>
    </citation>
    <scope>NUCLEOTIDE SEQUENCE [LARGE SCALE GENOMIC DNA]</scope>
    <source>
        <strain evidence="2 3">P3</strain>
    </source>
</reference>
<dbReference type="CDD" id="cd24054">
    <property type="entry name" value="ASKHA_NBD_AaPPX-GppA_MtPPX2-like"/>
    <property type="match status" value="1"/>
</dbReference>
<organism evidence="2 3">
    <name type="scientific">Mariprofundus erugo</name>
    <dbReference type="NCBI Taxonomy" id="2528639"/>
    <lineage>
        <taxon>Bacteria</taxon>
        <taxon>Pseudomonadati</taxon>
        <taxon>Pseudomonadota</taxon>
        <taxon>Candidatius Mariprofundia</taxon>
        <taxon>Mariprofundales</taxon>
        <taxon>Mariprofundaceae</taxon>
        <taxon>Mariprofundus</taxon>
    </lineage>
</organism>
<gene>
    <name evidence="2" type="ORF">FEF65_01655</name>
</gene>
<dbReference type="InterPro" id="IPR050273">
    <property type="entry name" value="GppA/Ppx_hydrolase"/>
</dbReference>
<dbReference type="InterPro" id="IPR043129">
    <property type="entry name" value="ATPase_NBD"/>
</dbReference>
<dbReference type="PANTHER" id="PTHR30005">
    <property type="entry name" value="EXOPOLYPHOSPHATASE"/>
    <property type="match status" value="1"/>
</dbReference>
<dbReference type="Gene3D" id="3.30.420.40">
    <property type="match status" value="1"/>
</dbReference>
<dbReference type="Proteomes" id="UP000306585">
    <property type="component" value="Unassembled WGS sequence"/>
</dbReference>
<dbReference type="Pfam" id="PF02541">
    <property type="entry name" value="Ppx-GppA"/>
    <property type="match status" value="1"/>
</dbReference>
<dbReference type="GO" id="GO:0016462">
    <property type="term" value="F:pyrophosphatase activity"/>
    <property type="evidence" value="ECO:0007669"/>
    <property type="project" value="TreeGrafter"/>
</dbReference>
<sequence>MADRFAAIDIGSNTFRLLIAERSTQSGHTPWNTVCYTHRIIRLGEGLHHTGMLAETAMLRALKAFAEFSTLLQQHGVSTTRTFATATAAMREAANGADFRDRVKQETGIDIRIIDGEREARLSLSGAGAVLTPSTRNDMLLFDIGGGSTEFIRASHQLCHDAISRKLGVVRLVEAHLHSDPPSAADYQAMLTTIDTHLAEVESFWRDGKAPAYLVGTAGTVTTLAATELDLCPYDAGVINNHRMSRSAFEALRDRLMRMNHAERQTIRTIEPGRADLIIAGLAIIDAIFRRWHYDCMYVVDAGLLEGAWMEISGS</sequence>
<evidence type="ECO:0000313" key="2">
    <source>
        <dbReference type="EMBL" id="TLS69214.1"/>
    </source>
</evidence>
<accession>A0A5R9H3L3</accession>
<protein>
    <submittedName>
        <fullName evidence="2">Ppx/GppA family phosphatase</fullName>
    </submittedName>
</protein>
<feature type="domain" description="Ppx/GppA phosphatase N-terminal" evidence="1">
    <location>
        <begin position="27"/>
        <end position="311"/>
    </location>
</feature>
<name>A0A5R9H3L3_9PROT</name>
<dbReference type="Gene3D" id="3.30.420.150">
    <property type="entry name" value="Exopolyphosphatase. Domain 2"/>
    <property type="match status" value="1"/>
</dbReference>
<dbReference type="InterPro" id="IPR003695">
    <property type="entry name" value="Ppx_GppA_N"/>
</dbReference>
<dbReference type="EMBL" id="VBRY01000001">
    <property type="protein sequence ID" value="TLS69214.1"/>
    <property type="molecule type" value="Genomic_DNA"/>
</dbReference>
<dbReference type="RefSeq" id="WP_138238027.1">
    <property type="nucleotide sequence ID" value="NZ_VBRY01000001.1"/>
</dbReference>
<evidence type="ECO:0000313" key="3">
    <source>
        <dbReference type="Proteomes" id="UP000306585"/>
    </source>
</evidence>
<dbReference type="PANTHER" id="PTHR30005:SF0">
    <property type="entry name" value="RETROGRADE REGULATION PROTEIN 2"/>
    <property type="match status" value="1"/>
</dbReference>
<dbReference type="AlphaFoldDB" id="A0A5R9H3L3"/>
<evidence type="ECO:0000259" key="1">
    <source>
        <dbReference type="Pfam" id="PF02541"/>
    </source>
</evidence>
<comment type="caution">
    <text evidence="2">The sequence shown here is derived from an EMBL/GenBank/DDBJ whole genome shotgun (WGS) entry which is preliminary data.</text>
</comment>
<proteinExistence type="predicted"/>
<dbReference type="SUPFAM" id="SSF53067">
    <property type="entry name" value="Actin-like ATPase domain"/>
    <property type="match status" value="2"/>
</dbReference>